<proteinExistence type="predicted"/>
<reference evidence="1" key="1">
    <citation type="submission" date="2018-08" db="EMBL/GenBank/DDBJ databases">
        <title>Identification of Burkholderia cepacia strains that express a Burkholderia pseudomallei-like capsular polysaccharide.</title>
        <authorList>
            <person name="Burtnick M.N."/>
            <person name="Vongsouvath M."/>
            <person name="Newton P."/>
            <person name="Wuthiekanun V."/>
            <person name="Limmathurotsakul D."/>
            <person name="Brett P.J."/>
            <person name="Chantratita N."/>
            <person name="Dance D.A."/>
        </authorList>
    </citation>
    <scope>NUCLEOTIDE SEQUENCE</scope>
    <source>
        <strain evidence="1">SBXCC001</strain>
    </source>
</reference>
<dbReference type="Proteomes" id="UP001272137">
    <property type="component" value="Unassembled WGS sequence"/>
</dbReference>
<protein>
    <submittedName>
        <fullName evidence="1">Uncharacterized protein</fullName>
    </submittedName>
</protein>
<evidence type="ECO:0000313" key="1">
    <source>
        <dbReference type="EMBL" id="MDW9254882.1"/>
    </source>
</evidence>
<dbReference type="EMBL" id="QXCT01000002">
    <property type="protein sequence ID" value="MDW9254882.1"/>
    <property type="molecule type" value="Genomic_DNA"/>
</dbReference>
<organism evidence="1 2">
    <name type="scientific">Burkholderia thailandensis</name>
    <dbReference type="NCBI Taxonomy" id="57975"/>
    <lineage>
        <taxon>Bacteria</taxon>
        <taxon>Pseudomonadati</taxon>
        <taxon>Pseudomonadota</taxon>
        <taxon>Betaproteobacteria</taxon>
        <taxon>Burkholderiales</taxon>
        <taxon>Burkholderiaceae</taxon>
        <taxon>Burkholderia</taxon>
        <taxon>pseudomallei group</taxon>
    </lineage>
</organism>
<accession>A0AAW9D1B4</accession>
<evidence type="ECO:0000313" key="2">
    <source>
        <dbReference type="Proteomes" id="UP001272137"/>
    </source>
</evidence>
<name>A0AAW9D1B4_BURTH</name>
<sequence length="139" mass="15149">MRRRAPLGSSASAVSNREIASRIVCATRPRIFGSGGASVKASPALTARPIARAPAFAGRRAGVRACRLPPAAFRLSPVACRLSPVACRLSPVAHIGIQHSHPFPHVRENPPIFGRPRRIFNSMIDARARRYGRNNKRLR</sequence>
<dbReference type="AlphaFoldDB" id="A0AAW9D1B4"/>
<comment type="caution">
    <text evidence="1">The sequence shown here is derived from an EMBL/GenBank/DDBJ whole genome shotgun (WGS) entry which is preliminary data.</text>
</comment>
<gene>
    <name evidence="1" type="ORF">C7S16_2826</name>
</gene>